<protein>
    <submittedName>
        <fullName evidence="1">Uncharacterized protein</fullName>
    </submittedName>
</protein>
<keyword evidence="2" id="KW-1185">Reference proteome</keyword>
<accession>A0A8J5N3K1</accession>
<dbReference type="Proteomes" id="UP000747542">
    <property type="component" value="Unassembled WGS sequence"/>
</dbReference>
<gene>
    <name evidence="1" type="ORF">Hamer_G030455</name>
</gene>
<dbReference type="InterPro" id="IPR021109">
    <property type="entry name" value="Peptidase_aspartic_dom_sf"/>
</dbReference>
<evidence type="ECO:0000313" key="1">
    <source>
        <dbReference type="EMBL" id="KAG7172538.1"/>
    </source>
</evidence>
<evidence type="ECO:0000313" key="2">
    <source>
        <dbReference type="Proteomes" id="UP000747542"/>
    </source>
</evidence>
<organism evidence="1 2">
    <name type="scientific">Homarus americanus</name>
    <name type="common">American lobster</name>
    <dbReference type="NCBI Taxonomy" id="6706"/>
    <lineage>
        <taxon>Eukaryota</taxon>
        <taxon>Metazoa</taxon>
        <taxon>Ecdysozoa</taxon>
        <taxon>Arthropoda</taxon>
        <taxon>Crustacea</taxon>
        <taxon>Multicrustacea</taxon>
        <taxon>Malacostraca</taxon>
        <taxon>Eumalacostraca</taxon>
        <taxon>Eucarida</taxon>
        <taxon>Decapoda</taxon>
        <taxon>Pleocyemata</taxon>
        <taxon>Astacidea</taxon>
        <taxon>Nephropoidea</taxon>
        <taxon>Nephropidae</taxon>
        <taxon>Homarus</taxon>
    </lineage>
</organism>
<proteinExistence type="predicted"/>
<dbReference type="EMBL" id="JAHLQT010010646">
    <property type="protein sequence ID" value="KAG7172538.1"/>
    <property type="molecule type" value="Genomic_DNA"/>
</dbReference>
<dbReference type="Gene3D" id="2.40.70.10">
    <property type="entry name" value="Acid Proteases"/>
    <property type="match status" value="1"/>
</dbReference>
<reference evidence="1" key="1">
    <citation type="journal article" date="2021" name="Sci. Adv.">
        <title>The American lobster genome reveals insights on longevity, neural, and immune adaptations.</title>
        <authorList>
            <person name="Polinski J.M."/>
            <person name="Zimin A.V."/>
            <person name="Clark K.F."/>
            <person name="Kohn A.B."/>
            <person name="Sadowski N."/>
            <person name="Timp W."/>
            <person name="Ptitsyn A."/>
            <person name="Khanna P."/>
            <person name="Romanova D.Y."/>
            <person name="Williams P."/>
            <person name="Greenwood S.J."/>
            <person name="Moroz L.L."/>
            <person name="Walt D.R."/>
            <person name="Bodnar A.G."/>
        </authorList>
    </citation>
    <scope>NUCLEOTIDE SEQUENCE</scope>
    <source>
        <strain evidence="1">GMGI-L3</strain>
    </source>
</reference>
<name>A0A8J5N3K1_HOMAM</name>
<dbReference type="AlphaFoldDB" id="A0A8J5N3K1"/>
<comment type="caution">
    <text evidence="1">The sequence shown here is derived from an EMBL/GenBank/DDBJ whole genome shotgun (WGS) entry which is preliminary data.</text>
</comment>
<sequence>MIHKELINDMIVPLLHQWTKANALFKPPVINQCRTIELKLTKLWHKAVETSLGKGNLARKNEFLHTLDALFDILTCKCSIQLCSESNCSHSGKRENNSHIDCGCPREKKIPVLELEFIKAQRTKAEGQGSMQMGSIDYSETKKQIANAKKREQIREREQKKMKSEEAIQRGRAVKVPPINVNATKLSELVDLSLEVLEPPLTTSLTSQELRNLKETPVQVPKWPSHTQSVERCVKMVTEAAGHVYSHERREERGAIHLRSRVVPPAGVRRSARLANKGPFWFLKDLMSCGPCVRRWCWELEDLPDNTFRLYIDPAPQTCDFPVCDIDTIPVCLTDSQHVSTTINEEPCQFLVDSGVGKVDLTHESALSVGVLGRQCRWRRKPVYESGLKYQKMRFNHDIKITCRARVLPSTSKGYENKIGSSLLQKTRTIQRWQPESELYIRDNEPGYWKRQVIPASQYLYANAFFTPSCEGPRMKIKIESGEPDFIVATHVAKNLESWGVNPSNVEIHMKGLTFLRAENIKVRDMSTFDFIIGHGFLRNYRCALDYEKKDLYLQTSDRKVRSHLRTMKL</sequence>
<dbReference type="PANTHER" id="PTHR46409">
    <property type="entry name" value="HTH PSQ-TYPE DOMAIN-CONTAINING PROTEIN"/>
    <property type="match status" value="1"/>
</dbReference>
<dbReference type="PANTHER" id="PTHR46409:SF1">
    <property type="entry name" value="HTH PSQ-TYPE DOMAIN-CONTAINING PROTEIN"/>
    <property type="match status" value="1"/>
</dbReference>